<dbReference type="PANTHER" id="PTHR18914">
    <property type="entry name" value="ALPHA CATENIN"/>
    <property type="match status" value="1"/>
</dbReference>
<dbReference type="Proteomes" id="UP001148018">
    <property type="component" value="Unassembled WGS sequence"/>
</dbReference>
<evidence type="ECO:0000256" key="19">
    <source>
        <dbReference type="SAM" id="Phobius"/>
    </source>
</evidence>
<dbReference type="GO" id="GO:0030424">
    <property type="term" value="C:axon"/>
    <property type="evidence" value="ECO:0007669"/>
    <property type="project" value="UniProtKB-SubCell"/>
</dbReference>
<evidence type="ECO:0000256" key="8">
    <source>
        <dbReference type="ARBA" id="ARBA00022475"/>
    </source>
</evidence>
<feature type="transmembrane region" description="Helical" evidence="19">
    <location>
        <begin position="515"/>
        <end position="538"/>
    </location>
</feature>
<name>A0A9Q0IXE3_9TELE</name>
<feature type="transmembrane region" description="Helical" evidence="19">
    <location>
        <begin position="429"/>
        <end position="454"/>
    </location>
</feature>
<keyword evidence="10" id="KW-0221">Differentiation</keyword>
<evidence type="ECO:0000256" key="3">
    <source>
        <dbReference type="ARBA" id="ARBA00004413"/>
    </source>
</evidence>
<evidence type="ECO:0000256" key="1">
    <source>
        <dbReference type="ARBA" id="ARBA00004123"/>
    </source>
</evidence>
<keyword evidence="8" id="KW-1003">Cell membrane</keyword>
<sequence length="634" mass="70092">MLQGKSPQAFNENLECVMSVVSVVRWECVMSVVSVVRVCYEFCLCSEMRVYYEGCLCSESVLIVRVCIEFCLVSESVLIVRVCYELCLSSEKTMTTATSPILLKWDPKSLEIRTLTVERLLEPLVTQVTTLVNTSNKGPSGKKKGRSKKAHVLAVSVEQATQNFLEKGEQIAKDSQDLKEELIAAVEDVRKQGDTMRVASSEFADDPCSSVKRGTMVRAARALLSAVTRLLILADMADVMRLLAHLKIVEEALEGVKNATNEQDLANRFKKFGKEMVKLNYVAARRQQVPVSWSLSLVPVPYLLVPGPYLLVSGPCLLVFISWSLVPISWSLVPIFWSLFPISWSLSPGLYLLVPGLYLLVPGPYCPYLLVAGVYSISWSLVPISWSQVPVSWSLFPISWSQVPVSWSLVPIIWSLFPITWSQVPISWSLVPIFSPYLLVSGPCLLVFFSWSLVPISCSLVPISCALVPISCSLVPIYWSLVSISWYLVPIFWSLSPGLYLLVPGPYLLVPGPYLLVSGPCLLVFISWSLVPISWSLVPISWSQELKDPQCRDEMAAARGALKKNATMLYTASQAFLRHPDVAATRANRDYVFKQVQEAIAGISSAAQANSPVDEKHGHAGIGELAAALNEFDA</sequence>
<dbReference type="AlphaFoldDB" id="A0A9Q0IXE3"/>
<dbReference type="SUPFAM" id="SSF47220">
    <property type="entry name" value="alpha-catenin/vinculin-like"/>
    <property type="match status" value="2"/>
</dbReference>
<proteinExistence type="inferred from homology"/>
<evidence type="ECO:0000256" key="14">
    <source>
        <dbReference type="ARBA" id="ARBA00023212"/>
    </source>
</evidence>
<evidence type="ECO:0000256" key="4">
    <source>
        <dbReference type="ARBA" id="ARBA00004489"/>
    </source>
</evidence>
<feature type="transmembrane region" description="Helical" evidence="19">
    <location>
        <begin position="398"/>
        <end position="417"/>
    </location>
</feature>
<keyword evidence="9" id="KW-0963">Cytoplasm</keyword>
<dbReference type="GO" id="GO:0016477">
    <property type="term" value="P:cell migration"/>
    <property type="evidence" value="ECO:0007669"/>
    <property type="project" value="TreeGrafter"/>
</dbReference>
<dbReference type="GO" id="GO:0005634">
    <property type="term" value="C:nucleus"/>
    <property type="evidence" value="ECO:0007669"/>
    <property type="project" value="UniProtKB-SubCell"/>
</dbReference>
<dbReference type="GO" id="GO:0098609">
    <property type="term" value="P:cell-cell adhesion"/>
    <property type="evidence" value="ECO:0007669"/>
    <property type="project" value="TreeGrafter"/>
</dbReference>
<reference evidence="20" key="1">
    <citation type="submission" date="2022-07" db="EMBL/GenBank/DDBJ databases">
        <title>Chromosome-level genome of Muraenolepis orangiensis.</title>
        <authorList>
            <person name="Kim J."/>
        </authorList>
    </citation>
    <scope>NUCLEOTIDE SEQUENCE</scope>
    <source>
        <strain evidence="20">KU_S4_2022</strain>
        <tissue evidence="20">Muscle</tissue>
    </source>
</reference>
<dbReference type="Pfam" id="PF01044">
    <property type="entry name" value="Vinculin"/>
    <property type="match status" value="2"/>
</dbReference>
<dbReference type="EMBL" id="JANIIK010000034">
    <property type="protein sequence ID" value="KAJ3614694.1"/>
    <property type="molecule type" value="Genomic_DNA"/>
</dbReference>
<evidence type="ECO:0000256" key="16">
    <source>
        <dbReference type="ARBA" id="ARBA00023273"/>
    </source>
</evidence>
<evidence type="ECO:0000256" key="7">
    <source>
        <dbReference type="ARBA" id="ARBA00022473"/>
    </source>
</evidence>
<comment type="similarity">
    <text evidence="6">Belongs to the vinculin/alpha-catenin family.</text>
</comment>
<dbReference type="OrthoDB" id="6376697at2759"/>
<keyword evidence="13 19" id="KW-0472">Membrane</keyword>
<keyword evidence="12" id="KW-0965">Cell junction</keyword>
<evidence type="ECO:0000256" key="15">
    <source>
        <dbReference type="ARBA" id="ARBA00023242"/>
    </source>
</evidence>
<evidence type="ECO:0000313" key="21">
    <source>
        <dbReference type="Proteomes" id="UP001148018"/>
    </source>
</evidence>
<accession>A0A9Q0IXE3</accession>
<dbReference type="GO" id="GO:0016342">
    <property type="term" value="C:catenin complex"/>
    <property type="evidence" value="ECO:0007669"/>
    <property type="project" value="TreeGrafter"/>
</dbReference>
<evidence type="ECO:0000256" key="12">
    <source>
        <dbReference type="ARBA" id="ARBA00022949"/>
    </source>
</evidence>
<dbReference type="GO" id="GO:0005912">
    <property type="term" value="C:adherens junction"/>
    <property type="evidence" value="ECO:0007669"/>
    <property type="project" value="UniProtKB-SubCell"/>
</dbReference>
<evidence type="ECO:0000256" key="6">
    <source>
        <dbReference type="ARBA" id="ARBA00008376"/>
    </source>
</evidence>
<dbReference type="GO" id="GO:0008013">
    <property type="term" value="F:beta-catenin binding"/>
    <property type="evidence" value="ECO:0007669"/>
    <property type="project" value="TreeGrafter"/>
</dbReference>
<comment type="subcellular location">
    <subcellularLocation>
        <location evidence="5">Cell junction</location>
        <location evidence="5">Adherens junction</location>
    </subcellularLocation>
    <subcellularLocation>
        <location evidence="3">Cell membrane</location>
        <topology evidence="3">Peripheral membrane protein</topology>
        <orientation evidence="3">Cytoplasmic side</orientation>
    </subcellularLocation>
    <subcellularLocation>
        <location evidence="4">Cell projection</location>
        <location evidence="4">Axon</location>
    </subcellularLocation>
    <subcellularLocation>
        <location evidence="2">Cytoplasm</location>
        <location evidence="2">Cytoskeleton</location>
    </subcellularLocation>
    <subcellularLocation>
        <location evidence="1">Nucleus</location>
    </subcellularLocation>
</comment>
<keyword evidence="19" id="KW-0812">Transmembrane</keyword>
<evidence type="ECO:0000256" key="13">
    <source>
        <dbReference type="ARBA" id="ARBA00023136"/>
    </source>
</evidence>
<evidence type="ECO:0000256" key="9">
    <source>
        <dbReference type="ARBA" id="ARBA00022490"/>
    </source>
</evidence>
<evidence type="ECO:0000256" key="17">
    <source>
        <dbReference type="ARBA" id="ARBA00023806"/>
    </source>
</evidence>
<keyword evidence="7" id="KW-0217">Developmental protein</keyword>
<dbReference type="InterPro" id="IPR036723">
    <property type="entry name" value="Alpha-catenin/vinculin-like_sf"/>
</dbReference>
<dbReference type="InterPro" id="IPR006077">
    <property type="entry name" value="Vinculin/catenin"/>
</dbReference>
<keyword evidence="15" id="KW-0539">Nucleus</keyword>
<keyword evidence="16" id="KW-0966">Cell projection</keyword>
<keyword evidence="14" id="KW-0206">Cytoskeleton</keyword>
<dbReference type="GO" id="GO:0051015">
    <property type="term" value="F:actin filament binding"/>
    <property type="evidence" value="ECO:0007669"/>
    <property type="project" value="InterPro"/>
</dbReference>
<organism evidence="20 21">
    <name type="scientific">Muraenolepis orangiensis</name>
    <name type="common">Patagonian moray cod</name>
    <dbReference type="NCBI Taxonomy" id="630683"/>
    <lineage>
        <taxon>Eukaryota</taxon>
        <taxon>Metazoa</taxon>
        <taxon>Chordata</taxon>
        <taxon>Craniata</taxon>
        <taxon>Vertebrata</taxon>
        <taxon>Euteleostomi</taxon>
        <taxon>Actinopterygii</taxon>
        <taxon>Neopterygii</taxon>
        <taxon>Teleostei</taxon>
        <taxon>Neoteleostei</taxon>
        <taxon>Acanthomorphata</taxon>
        <taxon>Zeiogadaria</taxon>
        <taxon>Gadariae</taxon>
        <taxon>Gadiformes</taxon>
        <taxon>Muraenolepidoidei</taxon>
        <taxon>Muraenolepididae</taxon>
        <taxon>Muraenolepis</taxon>
    </lineage>
</organism>
<feature type="transmembrane region" description="Helical" evidence="19">
    <location>
        <begin position="368"/>
        <end position="386"/>
    </location>
</feature>
<feature type="transmembrane region" description="Helical" evidence="19">
    <location>
        <begin position="460"/>
        <end position="479"/>
    </location>
</feature>
<dbReference type="GO" id="GO:0045296">
    <property type="term" value="F:cadherin binding"/>
    <property type="evidence" value="ECO:0007669"/>
    <property type="project" value="InterPro"/>
</dbReference>
<evidence type="ECO:0000256" key="5">
    <source>
        <dbReference type="ARBA" id="ARBA00004536"/>
    </source>
</evidence>
<keyword evidence="11" id="KW-0130">Cell adhesion</keyword>
<dbReference type="GO" id="GO:0005856">
    <property type="term" value="C:cytoskeleton"/>
    <property type="evidence" value="ECO:0007669"/>
    <property type="project" value="UniProtKB-SubCell"/>
</dbReference>
<dbReference type="PRINTS" id="PR00805">
    <property type="entry name" value="ALPHACATENIN"/>
</dbReference>
<evidence type="ECO:0000256" key="2">
    <source>
        <dbReference type="ARBA" id="ARBA00004245"/>
    </source>
</evidence>
<keyword evidence="19" id="KW-1133">Transmembrane helix</keyword>
<comment type="caution">
    <text evidence="20">The sequence shown here is derived from an EMBL/GenBank/DDBJ whole genome shotgun (WGS) entry which is preliminary data.</text>
</comment>
<dbReference type="Gene3D" id="1.20.120.230">
    <property type="entry name" value="Alpha-catenin/vinculin-like"/>
    <property type="match status" value="3"/>
</dbReference>
<evidence type="ECO:0000256" key="11">
    <source>
        <dbReference type="ARBA" id="ARBA00022889"/>
    </source>
</evidence>
<evidence type="ECO:0000313" key="20">
    <source>
        <dbReference type="EMBL" id="KAJ3614694.1"/>
    </source>
</evidence>
<keyword evidence="21" id="KW-1185">Reference proteome</keyword>
<dbReference type="InterPro" id="IPR001033">
    <property type="entry name" value="Alpha_catenin"/>
</dbReference>
<evidence type="ECO:0000256" key="10">
    <source>
        <dbReference type="ARBA" id="ARBA00022782"/>
    </source>
</evidence>
<protein>
    <recommendedName>
        <fullName evidence="17">Catenin alpha-2</fullName>
    </recommendedName>
    <alternativeName>
        <fullName evidence="18">Alpha N-catenin</fullName>
    </alternativeName>
</protein>
<dbReference type="PANTHER" id="PTHR18914:SF23">
    <property type="entry name" value="CATENIN ALPHA-2"/>
    <property type="match status" value="1"/>
</dbReference>
<dbReference type="GO" id="GO:0030154">
    <property type="term" value="P:cell differentiation"/>
    <property type="evidence" value="ECO:0007669"/>
    <property type="project" value="UniProtKB-KW"/>
</dbReference>
<dbReference type="FunFam" id="1.20.120.230:FF:000006">
    <property type="entry name" value="Catenin alpha 1"/>
    <property type="match status" value="1"/>
</dbReference>
<gene>
    <name evidence="20" type="ORF">NHX12_018265</name>
</gene>
<evidence type="ECO:0000256" key="18">
    <source>
        <dbReference type="ARBA" id="ARBA00029822"/>
    </source>
</evidence>